<dbReference type="EMBL" id="NMQT01000102">
    <property type="protein sequence ID" value="OXM50310.1"/>
    <property type="molecule type" value="Genomic_DNA"/>
</dbReference>
<sequence length="284" mass="31093">MAGRTLRSKAGLAARRLRELGEATGLRCEYERNRPAVAVGDQRYQQGLLWSEEIEPAGGFTVVSGDALWHAYLQLDLDVGAKGPVGHASYHARPHGLCQRADDAEVVLKRVFRPPHLRPTLIGGDWNGVSADLPGWPPRARGPVGSWREYDHDPYHLRHGQPCTTVEWHPEFIYQCRTWMNADGSLGWEADRTAGRILRDGGLVDAAAALDVPWAATVGHWPGDQVCGPRRIDIVRTIVEVVSALVSCEVLATDLTRKASDHLPVLVRYAPAAIATGAWERAGG</sequence>
<name>A0A229RUI0_9PSEU</name>
<evidence type="ECO:0000313" key="1">
    <source>
        <dbReference type="EMBL" id="OXM50310.1"/>
    </source>
</evidence>
<evidence type="ECO:0000313" key="2">
    <source>
        <dbReference type="Proteomes" id="UP000215223"/>
    </source>
</evidence>
<dbReference type="OrthoDB" id="3638097at2"/>
<dbReference type="RefSeq" id="WP_093936971.1">
    <property type="nucleotide sequence ID" value="NZ_NMQT01000102.1"/>
</dbReference>
<keyword evidence="2" id="KW-1185">Reference proteome</keyword>
<accession>A0A229RUI0</accession>
<dbReference type="SUPFAM" id="SSF56219">
    <property type="entry name" value="DNase I-like"/>
    <property type="match status" value="1"/>
</dbReference>
<dbReference type="InterPro" id="IPR036691">
    <property type="entry name" value="Endo/exonu/phosph_ase_sf"/>
</dbReference>
<proteinExistence type="predicted"/>
<protein>
    <recommendedName>
        <fullName evidence="3">Endonuclease/exonuclease/phosphatase domain-containing protein</fullName>
    </recommendedName>
</protein>
<dbReference type="Proteomes" id="UP000215223">
    <property type="component" value="Unassembled WGS sequence"/>
</dbReference>
<evidence type="ECO:0008006" key="3">
    <source>
        <dbReference type="Google" id="ProtNLM"/>
    </source>
</evidence>
<organism evidence="1 2">
    <name type="scientific">Amycolatopsis thailandensis</name>
    <dbReference type="NCBI Taxonomy" id="589330"/>
    <lineage>
        <taxon>Bacteria</taxon>
        <taxon>Bacillati</taxon>
        <taxon>Actinomycetota</taxon>
        <taxon>Actinomycetes</taxon>
        <taxon>Pseudonocardiales</taxon>
        <taxon>Pseudonocardiaceae</taxon>
        <taxon>Amycolatopsis</taxon>
    </lineage>
</organism>
<reference evidence="1 2" key="1">
    <citation type="submission" date="2017-07" db="EMBL/GenBank/DDBJ databases">
        <title>Amycolatopsis thailandensis Genome sequencing and assembly.</title>
        <authorList>
            <person name="Kaur N."/>
            <person name="Mayilraj S."/>
        </authorList>
    </citation>
    <scope>NUCLEOTIDE SEQUENCE [LARGE SCALE GENOMIC DNA]</scope>
    <source>
        <strain evidence="1 2">JCM 16380</strain>
    </source>
</reference>
<comment type="caution">
    <text evidence="1">The sequence shown here is derived from an EMBL/GenBank/DDBJ whole genome shotgun (WGS) entry which is preliminary data.</text>
</comment>
<dbReference type="AlphaFoldDB" id="A0A229RUI0"/>
<dbReference type="Gene3D" id="3.60.10.10">
    <property type="entry name" value="Endonuclease/exonuclease/phosphatase"/>
    <property type="match status" value="1"/>
</dbReference>
<gene>
    <name evidence="1" type="ORF">CFP71_28170</name>
</gene>